<evidence type="ECO:0000313" key="2">
    <source>
        <dbReference type="EMBL" id="RXH92937.1"/>
    </source>
</evidence>
<comment type="caution">
    <text evidence="2">The sequence shown here is derived from an EMBL/GenBank/DDBJ whole genome shotgun (WGS) entry which is preliminary data.</text>
</comment>
<dbReference type="AlphaFoldDB" id="A0A498JDP0"/>
<dbReference type="Proteomes" id="UP000290289">
    <property type="component" value="Chromosome 7"/>
</dbReference>
<evidence type="ECO:0000256" key="1">
    <source>
        <dbReference type="SAM" id="Phobius"/>
    </source>
</evidence>
<dbReference type="PANTHER" id="PTHR35165">
    <property type="entry name" value="OS08G0113900 PROTEIN"/>
    <property type="match status" value="1"/>
</dbReference>
<accession>A0A498JDP0</accession>
<keyword evidence="1" id="KW-0812">Transmembrane</keyword>
<dbReference type="EMBL" id="RDQH01000333">
    <property type="protein sequence ID" value="RXH92937.1"/>
    <property type="molecule type" value="Genomic_DNA"/>
</dbReference>
<evidence type="ECO:0000313" key="3">
    <source>
        <dbReference type="Proteomes" id="UP000290289"/>
    </source>
</evidence>
<proteinExistence type="predicted"/>
<feature type="transmembrane region" description="Helical" evidence="1">
    <location>
        <begin position="36"/>
        <end position="54"/>
    </location>
</feature>
<sequence length="128" mass="14576">MNLLFNRSLMGSKSNKEDKDAISYLEEPRIVELRTACFWSVLVSVAGALILGWWEYQYHPANRQLWMVPFGLILFATPAIVWFSVVASDLCNQNDDHVTRVSQPLHPLNGSVVPAKKDEQWGNHVDHV</sequence>
<protein>
    <submittedName>
        <fullName evidence="2">Uncharacterized protein</fullName>
    </submittedName>
</protein>
<gene>
    <name evidence="2" type="ORF">DVH24_011961</name>
</gene>
<dbReference type="PANTHER" id="PTHR35165:SF1">
    <property type="entry name" value="OS04G0577375 PROTEIN"/>
    <property type="match status" value="1"/>
</dbReference>
<organism evidence="2 3">
    <name type="scientific">Malus domestica</name>
    <name type="common">Apple</name>
    <name type="synonym">Pyrus malus</name>
    <dbReference type="NCBI Taxonomy" id="3750"/>
    <lineage>
        <taxon>Eukaryota</taxon>
        <taxon>Viridiplantae</taxon>
        <taxon>Streptophyta</taxon>
        <taxon>Embryophyta</taxon>
        <taxon>Tracheophyta</taxon>
        <taxon>Spermatophyta</taxon>
        <taxon>Magnoliopsida</taxon>
        <taxon>eudicotyledons</taxon>
        <taxon>Gunneridae</taxon>
        <taxon>Pentapetalae</taxon>
        <taxon>rosids</taxon>
        <taxon>fabids</taxon>
        <taxon>Rosales</taxon>
        <taxon>Rosaceae</taxon>
        <taxon>Amygdaloideae</taxon>
        <taxon>Maleae</taxon>
        <taxon>Malus</taxon>
    </lineage>
</organism>
<dbReference type="InterPro" id="IPR032238">
    <property type="entry name" value="ATP-synth_Z"/>
</dbReference>
<keyword evidence="1" id="KW-1133">Transmembrane helix</keyword>
<reference evidence="2 3" key="1">
    <citation type="submission" date="2018-10" db="EMBL/GenBank/DDBJ databases">
        <title>A high-quality apple genome assembly.</title>
        <authorList>
            <person name="Hu J."/>
        </authorList>
    </citation>
    <scope>NUCLEOTIDE SEQUENCE [LARGE SCALE GENOMIC DNA]</scope>
    <source>
        <strain evidence="3">cv. HFTH1</strain>
        <tissue evidence="2">Young leaf</tissue>
    </source>
</reference>
<name>A0A498JDP0_MALDO</name>
<keyword evidence="3" id="KW-1185">Reference proteome</keyword>
<dbReference type="Pfam" id="PF16594">
    <property type="entry name" value="ATP-synt_Z"/>
    <property type="match status" value="1"/>
</dbReference>
<keyword evidence="1" id="KW-0472">Membrane</keyword>
<feature type="transmembrane region" description="Helical" evidence="1">
    <location>
        <begin position="66"/>
        <end position="87"/>
    </location>
</feature>